<keyword evidence="5" id="KW-1185">Reference proteome</keyword>
<feature type="active site" description="Proton acceptor" evidence="1">
    <location>
        <position position="199"/>
    </location>
</feature>
<dbReference type="GO" id="GO:0000271">
    <property type="term" value="P:polysaccharide biosynthetic process"/>
    <property type="evidence" value="ECO:0007669"/>
    <property type="project" value="TreeGrafter"/>
</dbReference>
<feature type="modified residue" description="N6-(pyridoxal phosphate)lysine" evidence="2">
    <location>
        <position position="199"/>
    </location>
</feature>
<dbReference type="PANTHER" id="PTHR30244">
    <property type="entry name" value="TRANSAMINASE"/>
    <property type="match status" value="1"/>
</dbReference>
<evidence type="ECO:0000256" key="1">
    <source>
        <dbReference type="PIRSR" id="PIRSR000390-1"/>
    </source>
</evidence>
<dbReference type="PIRSF" id="PIRSF000390">
    <property type="entry name" value="PLP_StrS"/>
    <property type="match status" value="1"/>
</dbReference>
<dbReference type="InterPro" id="IPR000653">
    <property type="entry name" value="DegT/StrS_aminotransferase"/>
</dbReference>
<dbReference type="NCBIfam" id="TIGR03588">
    <property type="entry name" value="PseC"/>
    <property type="match status" value="1"/>
</dbReference>
<dbReference type="Gene3D" id="3.90.1150.10">
    <property type="entry name" value="Aspartate Aminotransferase, domain 1"/>
    <property type="match status" value="1"/>
</dbReference>
<comment type="similarity">
    <text evidence="3">Belongs to the DegT/DnrJ/EryC1 family.</text>
</comment>
<dbReference type="EMBL" id="BOQE01000001">
    <property type="protein sequence ID" value="GIM46476.1"/>
    <property type="molecule type" value="Genomic_DNA"/>
</dbReference>
<name>A0AAV4LF74_9BACL</name>
<dbReference type="InterPro" id="IPR020026">
    <property type="entry name" value="PseC"/>
</dbReference>
<gene>
    <name evidence="4" type="ORF">DNHGIG_20250</name>
</gene>
<reference evidence="4" key="1">
    <citation type="journal article" date="2023" name="Int. J. Syst. Evol. Microbiol.">
        <title>Collibacillus ludicampi gen. nov., sp. nov., a new soil bacterium of the family Alicyclobacillaceae.</title>
        <authorList>
            <person name="Jojima T."/>
            <person name="Ioku Y."/>
            <person name="Fukuta Y."/>
            <person name="Shirasaka N."/>
            <person name="Matsumura Y."/>
            <person name="Mori M."/>
        </authorList>
    </citation>
    <scope>NUCLEOTIDE SEQUENCE</scope>
    <source>
        <strain evidence="4">TP075</strain>
    </source>
</reference>
<dbReference type="InterPro" id="IPR015421">
    <property type="entry name" value="PyrdxlP-dep_Trfase_major"/>
</dbReference>
<dbReference type="InterPro" id="IPR015422">
    <property type="entry name" value="PyrdxlP-dep_Trfase_small"/>
</dbReference>
<protein>
    <submittedName>
        <fullName evidence="4">UDP-4-amino-4, 6-dideoxy-N-acetyl-beta-L-altrosami ne transaminase</fullName>
    </submittedName>
</protein>
<dbReference type="GO" id="GO:0030170">
    <property type="term" value="F:pyridoxal phosphate binding"/>
    <property type="evidence" value="ECO:0007669"/>
    <property type="project" value="TreeGrafter"/>
</dbReference>
<dbReference type="RefSeq" id="WP_282199575.1">
    <property type="nucleotide sequence ID" value="NZ_BOQE01000001.1"/>
</dbReference>
<evidence type="ECO:0000313" key="5">
    <source>
        <dbReference type="Proteomes" id="UP001057291"/>
    </source>
</evidence>
<sequence length="400" mass="45424">MKKIEEIPAIEGGKPVRDRYLPYGRQWLDESDRKAVLEILDGDYITTGPAITQFEEKVATYVGAKYAVAFANGTAALHAACFSAGIGKGDEVITTPMTFVATANAILYTRGTPVFADIDPNTYNINPDAIESRITERTKAILPVDFAGQPVNHEEIKRIAKMHQLVVIEDAAHALGATYNGVKIGSLSDMSVFSFHPVKPITTGEGGIITTNNETYYEKLIQFRTHGITRNPQRCSYFEGPWYYEMQFLGFNYRMTDFQAALGISQMNKLDRFNERRRKIASRYDAAFQNIKSIVIPQQLSNIESSWHLYVIRLVPERLCVDRKKIYEALQAENIGVNVHYRPVYTHLYYQQLGYQKGICPIAEKCYEQMITLPLFPAMTEQDIQDVIHSVRKVLNYYAK</sequence>
<dbReference type="PANTHER" id="PTHR30244:SF34">
    <property type="entry name" value="DTDP-4-AMINO-4,6-DIDEOXYGALACTOSE TRANSAMINASE"/>
    <property type="match status" value="1"/>
</dbReference>
<dbReference type="AlphaFoldDB" id="A0AAV4LF74"/>
<dbReference type="Gene3D" id="3.40.640.10">
    <property type="entry name" value="Type I PLP-dependent aspartate aminotransferase-like (Major domain)"/>
    <property type="match status" value="1"/>
</dbReference>
<evidence type="ECO:0000256" key="3">
    <source>
        <dbReference type="RuleBase" id="RU004508"/>
    </source>
</evidence>
<dbReference type="GO" id="GO:0008483">
    <property type="term" value="F:transaminase activity"/>
    <property type="evidence" value="ECO:0007669"/>
    <property type="project" value="TreeGrafter"/>
</dbReference>
<evidence type="ECO:0000256" key="2">
    <source>
        <dbReference type="PIRSR" id="PIRSR000390-2"/>
    </source>
</evidence>
<dbReference type="Pfam" id="PF01041">
    <property type="entry name" value="DegT_DnrJ_EryC1"/>
    <property type="match status" value="1"/>
</dbReference>
<organism evidence="4 5">
    <name type="scientific">Collibacillus ludicampi</name>
    <dbReference type="NCBI Taxonomy" id="2771369"/>
    <lineage>
        <taxon>Bacteria</taxon>
        <taxon>Bacillati</taxon>
        <taxon>Bacillota</taxon>
        <taxon>Bacilli</taxon>
        <taxon>Bacillales</taxon>
        <taxon>Alicyclobacillaceae</taxon>
        <taxon>Collibacillus</taxon>
    </lineage>
</organism>
<keyword evidence="2 3" id="KW-0663">Pyridoxal phosphate</keyword>
<dbReference type="Proteomes" id="UP001057291">
    <property type="component" value="Unassembled WGS sequence"/>
</dbReference>
<dbReference type="CDD" id="cd00616">
    <property type="entry name" value="AHBA_syn"/>
    <property type="match status" value="1"/>
</dbReference>
<comment type="caution">
    <text evidence="4">The sequence shown here is derived from an EMBL/GenBank/DDBJ whole genome shotgun (WGS) entry which is preliminary data.</text>
</comment>
<dbReference type="SUPFAM" id="SSF53383">
    <property type="entry name" value="PLP-dependent transferases"/>
    <property type="match status" value="1"/>
</dbReference>
<proteinExistence type="inferred from homology"/>
<dbReference type="InterPro" id="IPR015424">
    <property type="entry name" value="PyrdxlP-dep_Trfase"/>
</dbReference>
<evidence type="ECO:0000313" key="4">
    <source>
        <dbReference type="EMBL" id="GIM46476.1"/>
    </source>
</evidence>
<accession>A0AAV4LF74</accession>